<evidence type="ECO:0000259" key="2">
    <source>
        <dbReference type="Pfam" id="PF00432"/>
    </source>
</evidence>
<dbReference type="Gene3D" id="1.50.10.20">
    <property type="match status" value="2"/>
</dbReference>
<dbReference type="KEGG" id="lrs:PX52LOC_03939"/>
<dbReference type="InterPro" id="IPR008930">
    <property type="entry name" value="Terpenoid_cyclase/PrenylTrfase"/>
</dbReference>
<name>A0A5C1AFG8_9BACT</name>
<dbReference type="AlphaFoldDB" id="A0A5C1AFG8"/>
<dbReference type="SUPFAM" id="SSF48239">
    <property type="entry name" value="Terpenoid cyclases/Protein prenyltransferases"/>
    <property type="match status" value="2"/>
</dbReference>
<dbReference type="GO" id="GO:0016740">
    <property type="term" value="F:transferase activity"/>
    <property type="evidence" value="ECO:0007669"/>
    <property type="project" value="UniProtKB-KW"/>
</dbReference>
<dbReference type="InterPro" id="IPR001330">
    <property type="entry name" value="Prenyltrans"/>
</dbReference>
<protein>
    <submittedName>
        <fullName evidence="3">Beta-subunit of geranylgeranyltransferase or farnesyltransferase</fullName>
    </submittedName>
</protein>
<keyword evidence="1" id="KW-0677">Repeat</keyword>
<gene>
    <name evidence="3" type="ORF">PX52LOC_03939</name>
</gene>
<evidence type="ECO:0000313" key="3">
    <source>
        <dbReference type="EMBL" id="QEL16963.1"/>
    </source>
</evidence>
<keyword evidence="3" id="KW-0808">Transferase</keyword>
<keyword evidence="4" id="KW-1185">Reference proteome</keyword>
<feature type="domain" description="Prenyltransferase alpha-alpha toroid" evidence="2">
    <location>
        <begin position="204"/>
        <end position="309"/>
    </location>
</feature>
<dbReference type="Pfam" id="PF00432">
    <property type="entry name" value="Prenyltrans"/>
    <property type="match status" value="2"/>
</dbReference>
<evidence type="ECO:0000256" key="1">
    <source>
        <dbReference type="ARBA" id="ARBA00022737"/>
    </source>
</evidence>
<dbReference type="RefSeq" id="WP_149111627.1">
    <property type="nucleotide sequence ID" value="NZ_CP042425.1"/>
</dbReference>
<dbReference type="CDD" id="cd00688">
    <property type="entry name" value="ISOPREN_C2_like"/>
    <property type="match status" value="1"/>
</dbReference>
<sequence>MDAEPYLTRLTVQLIDGVEKLPDDVRTRHAEYLLAQQRPDGGWPGREGGSDLYYTGFALRSLAVLQSLNETVCGDAARFLRSRLSQPAGVVDFFSLLVSCYLVPLGGGPNVLAESPPDWRDRVCDMLESFRTPDGGYAKVPNGTGGSTYTSFLVALSLQLLERPIPNLNSLAKFVLGRQRDDGGFVEIAPMKRSGTNPTAAGVGVLQIANALTDDVRARVIDFLAELPAPGEGGFRANDRIPAADLLSTFTGAWTLDQLGGRDRLNLPAIRDYAEECESPRGGFHGGLWDEGIDVEYTFYGLGTLALTADVPPTPGAFSK</sequence>
<reference evidence="4" key="1">
    <citation type="submission" date="2019-08" db="EMBL/GenBank/DDBJ databases">
        <title>Limnoglobus roseus gen. nov., sp. nov., a novel freshwater planctomycete with a giant genome from the family Gemmataceae.</title>
        <authorList>
            <person name="Kulichevskaya I.S."/>
            <person name="Naumoff D.G."/>
            <person name="Miroshnikov K."/>
            <person name="Ivanova A."/>
            <person name="Philippov D.A."/>
            <person name="Hakobyan A."/>
            <person name="Rijpstra I.C."/>
            <person name="Sinninghe Damste J.S."/>
            <person name="Liesack W."/>
            <person name="Dedysh S.N."/>
        </authorList>
    </citation>
    <scope>NUCLEOTIDE SEQUENCE [LARGE SCALE GENOMIC DNA]</scope>
    <source>
        <strain evidence="4">PX52</strain>
    </source>
</reference>
<dbReference type="Proteomes" id="UP000324974">
    <property type="component" value="Chromosome"/>
</dbReference>
<evidence type="ECO:0000313" key="4">
    <source>
        <dbReference type="Proteomes" id="UP000324974"/>
    </source>
</evidence>
<proteinExistence type="predicted"/>
<dbReference type="EMBL" id="CP042425">
    <property type="protein sequence ID" value="QEL16963.1"/>
    <property type="molecule type" value="Genomic_DNA"/>
</dbReference>
<feature type="domain" description="Prenyltransferase alpha-alpha toroid" evidence="2">
    <location>
        <begin position="13"/>
        <end position="185"/>
    </location>
</feature>
<dbReference type="OrthoDB" id="257049at2"/>
<organism evidence="3 4">
    <name type="scientific">Limnoglobus roseus</name>
    <dbReference type="NCBI Taxonomy" id="2598579"/>
    <lineage>
        <taxon>Bacteria</taxon>
        <taxon>Pseudomonadati</taxon>
        <taxon>Planctomycetota</taxon>
        <taxon>Planctomycetia</taxon>
        <taxon>Gemmatales</taxon>
        <taxon>Gemmataceae</taxon>
        <taxon>Limnoglobus</taxon>
    </lineage>
</organism>
<accession>A0A5C1AFG8</accession>